<comment type="caution">
    <text evidence="2">The sequence shown here is derived from an EMBL/GenBank/DDBJ whole genome shotgun (WGS) entry which is preliminary data.</text>
</comment>
<keyword evidence="1 2" id="KW-0808">Transferase</keyword>
<comment type="similarity">
    <text evidence="1">Belongs to the transferase hexapeptide repeat family.</text>
</comment>
<protein>
    <recommendedName>
        <fullName evidence="1">Acetyltransferase</fullName>
        <ecNumber evidence="1">2.3.1.-</ecNumber>
    </recommendedName>
</protein>
<sequence>MKQLLKNISEPVLRILIHWAYPRFERQEGYTSYAHIFIHFFLMQKIVGINRSVPWPVHFTSQVIEWQKIEKGICCDPGDCKGVYINAHGGLKIGNNVEIAPNTVISTVNHHKRDFRKIGYKKGITIGNNVWIGANCSILAGVTIGDNVVIGAGCTIREDVPSDTVVSQTAESLVYKPQSGPHEWDYTTARLM</sequence>
<name>A0A8G2F1C4_9BACT</name>
<dbReference type="AlphaFoldDB" id="A0A8G2F1C4"/>
<organism evidence="2 3">
    <name type="scientific">Parabacteroides chinchillae</name>
    <dbReference type="NCBI Taxonomy" id="871327"/>
    <lineage>
        <taxon>Bacteria</taxon>
        <taxon>Pseudomonadati</taxon>
        <taxon>Bacteroidota</taxon>
        <taxon>Bacteroidia</taxon>
        <taxon>Bacteroidales</taxon>
        <taxon>Tannerellaceae</taxon>
        <taxon>Parabacteroides</taxon>
    </lineage>
</organism>
<dbReference type="RefSeq" id="WP_103983253.1">
    <property type="nucleotide sequence ID" value="NZ_FNVS01000008.1"/>
</dbReference>
<dbReference type="EMBL" id="FNVS01000008">
    <property type="protein sequence ID" value="SEF84936.1"/>
    <property type="molecule type" value="Genomic_DNA"/>
</dbReference>
<dbReference type="Proteomes" id="UP000236725">
    <property type="component" value="Unassembled WGS sequence"/>
</dbReference>
<keyword evidence="3" id="KW-1185">Reference proteome</keyword>
<dbReference type="Gene3D" id="2.160.10.10">
    <property type="entry name" value="Hexapeptide repeat proteins"/>
    <property type="match status" value="1"/>
</dbReference>
<dbReference type="InterPro" id="IPR001451">
    <property type="entry name" value="Hexapep"/>
</dbReference>
<dbReference type="PANTHER" id="PTHR43017:SF1">
    <property type="entry name" value="ACETYLTRANSFERASE YJL218W-RELATED"/>
    <property type="match status" value="1"/>
</dbReference>
<accession>A0A8G2F1C4</accession>
<evidence type="ECO:0000256" key="1">
    <source>
        <dbReference type="RuleBase" id="RU367021"/>
    </source>
</evidence>
<dbReference type="SUPFAM" id="SSF51161">
    <property type="entry name" value="Trimeric LpxA-like enzymes"/>
    <property type="match status" value="1"/>
</dbReference>
<dbReference type="InterPro" id="IPR039369">
    <property type="entry name" value="LacA-like"/>
</dbReference>
<dbReference type="InterPro" id="IPR011004">
    <property type="entry name" value="Trimer_LpxA-like_sf"/>
</dbReference>
<keyword evidence="1" id="KW-0012">Acyltransferase</keyword>
<dbReference type="CDD" id="cd04647">
    <property type="entry name" value="LbH_MAT_like"/>
    <property type="match status" value="1"/>
</dbReference>
<dbReference type="Pfam" id="PF00132">
    <property type="entry name" value="Hexapep"/>
    <property type="match status" value="1"/>
</dbReference>
<reference evidence="2 3" key="1">
    <citation type="submission" date="2016-10" db="EMBL/GenBank/DDBJ databases">
        <authorList>
            <person name="Varghese N."/>
            <person name="Submissions S."/>
        </authorList>
    </citation>
    <scope>NUCLEOTIDE SEQUENCE [LARGE SCALE GENOMIC DNA]</scope>
    <source>
        <strain evidence="2 3">DSM 29073</strain>
    </source>
</reference>
<evidence type="ECO:0000313" key="3">
    <source>
        <dbReference type="Proteomes" id="UP000236725"/>
    </source>
</evidence>
<dbReference type="EC" id="2.3.1.-" evidence="1"/>
<dbReference type="GO" id="GO:0008870">
    <property type="term" value="F:galactoside O-acetyltransferase activity"/>
    <property type="evidence" value="ECO:0007669"/>
    <property type="project" value="TreeGrafter"/>
</dbReference>
<evidence type="ECO:0000313" key="2">
    <source>
        <dbReference type="EMBL" id="SEF84936.1"/>
    </source>
</evidence>
<gene>
    <name evidence="2" type="ORF">SAMN05444001_10844</name>
</gene>
<proteinExistence type="inferred from homology"/>
<dbReference type="PANTHER" id="PTHR43017">
    <property type="entry name" value="GALACTOSIDE O-ACETYLTRANSFERASE"/>
    <property type="match status" value="1"/>
</dbReference>